<dbReference type="PANTHER" id="PTHR35801">
    <property type="entry name" value="PHOSPHOSERINE PHOSPHATASE RSBX"/>
    <property type="match status" value="1"/>
</dbReference>
<name>A0ABQ3C2D0_9GAMM</name>
<reference evidence="3" key="1">
    <citation type="journal article" date="2019" name="Int. J. Syst. Evol. Microbiol.">
        <title>The Global Catalogue of Microorganisms (GCM) 10K type strain sequencing project: providing services to taxonomists for standard genome sequencing and annotation.</title>
        <authorList>
            <consortium name="The Broad Institute Genomics Platform"/>
            <consortium name="The Broad Institute Genome Sequencing Center for Infectious Disease"/>
            <person name="Wu L."/>
            <person name="Ma J."/>
        </authorList>
    </citation>
    <scope>NUCLEOTIDE SEQUENCE [LARGE SCALE GENOMIC DNA]</scope>
    <source>
        <strain evidence="3">KCTC 22558</strain>
    </source>
</reference>
<accession>A0ABQ3C2D0</accession>
<keyword evidence="3" id="KW-1185">Reference proteome</keyword>
<organism evidence="2 3">
    <name type="scientific">Cognatilysobacter xinjiangensis</name>
    <dbReference type="NCBI Taxonomy" id="546892"/>
    <lineage>
        <taxon>Bacteria</taxon>
        <taxon>Pseudomonadati</taxon>
        <taxon>Pseudomonadota</taxon>
        <taxon>Gammaproteobacteria</taxon>
        <taxon>Lysobacterales</taxon>
        <taxon>Lysobacteraceae</taxon>
        <taxon>Cognatilysobacter</taxon>
    </lineage>
</organism>
<dbReference type="RefSeq" id="WP_189449265.1">
    <property type="nucleotide sequence ID" value="NZ_BMXY01000002.1"/>
</dbReference>
<dbReference type="SUPFAM" id="SSF81606">
    <property type="entry name" value="PP2C-like"/>
    <property type="match status" value="1"/>
</dbReference>
<dbReference type="InterPro" id="IPR039248">
    <property type="entry name" value="Ptase_RsbX"/>
</dbReference>
<sequence length="330" mass="34484">MDADTGLWQVAEIDDATQVGAARRMAARLAEYAGLDDTRAGQLGLVVVELATNLFKHARQGRLFLRAEGEGDSAVIDVVAVDQGPGMDLERCFRDGFSTGGTSGTGLGAVRRVATLFDAYSDARGSVLFARLGTMPGPRRGSVALAIRGELESGDRWQFLPTPRGWSAAVVDGLGHGAEAARASDIVAREHAALPESPAHCLALAHERSRAGRGAAASIVAYDAGAASLVHAGVGNVAVSVVGLEDGRGLASQNGTLGAACPAVREQRIDAPRRSLVVMHSDGLSSRWSIRTHAGLRSRHPQVIAAALFRDAWRVRDDATVLVVETGEAA</sequence>
<dbReference type="Pfam" id="PF07228">
    <property type="entry name" value="SpoIIE"/>
    <property type="match status" value="1"/>
</dbReference>
<protein>
    <submittedName>
        <fullName evidence="2">Transcriptional regulator</fullName>
    </submittedName>
</protein>
<dbReference type="PANTHER" id="PTHR35801:SF1">
    <property type="entry name" value="PHOSPHOSERINE PHOSPHATASE RSBX"/>
    <property type="match status" value="1"/>
</dbReference>
<proteinExistence type="predicted"/>
<gene>
    <name evidence="2" type="ORF">GCM10008101_18760</name>
</gene>
<evidence type="ECO:0000259" key="1">
    <source>
        <dbReference type="SMART" id="SM00331"/>
    </source>
</evidence>
<dbReference type="SMART" id="SM00331">
    <property type="entry name" value="PP2C_SIG"/>
    <property type="match status" value="1"/>
</dbReference>
<evidence type="ECO:0000313" key="3">
    <source>
        <dbReference type="Proteomes" id="UP000643403"/>
    </source>
</evidence>
<dbReference type="InterPro" id="IPR036890">
    <property type="entry name" value="HATPase_C_sf"/>
</dbReference>
<dbReference type="SUPFAM" id="SSF55874">
    <property type="entry name" value="ATPase domain of HSP90 chaperone/DNA topoisomerase II/histidine kinase"/>
    <property type="match status" value="1"/>
</dbReference>
<dbReference type="InterPro" id="IPR036457">
    <property type="entry name" value="PPM-type-like_dom_sf"/>
</dbReference>
<dbReference type="Pfam" id="PF13581">
    <property type="entry name" value="HATPase_c_2"/>
    <property type="match status" value="1"/>
</dbReference>
<dbReference type="Proteomes" id="UP000643403">
    <property type="component" value="Unassembled WGS sequence"/>
</dbReference>
<dbReference type="Gene3D" id="3.60.40.10">
    <property type="entry name" value="PPM-type phosphatase domain"/>
    <property type="match status" value="1"/>
</dbReference>
<comment type="caution">
    <text evidence="2">The sequence shown here is derived from an EMBL/GenBank/DDBJ whole genome shotgun (WGS) entry which is preliminary data.</text>
</comment>
<dbReference type="InterPro" id="IPR001932">
    <property type="entry name" value="PPM-type_phosphatase-like_dom"/>
</dbReference>
<evidence type="ECO:0000313" key="2">
    <source>
        <dbReference type="EMBL" id="GGZ65231.1"/>
    </source>
</evidence>
<dbReference type="InterPro" id="IPR003594">
    <property type="entry name" value="HATPase_dom"/>
</dbReference>
<dbReference type="EMBL" id="BMXY01000002">
    <property type="protein sequence ID" value="GGZ65231.1"/>
    <property type="molecule type" value="Genomic_DNA"/>
</dbReference>
<dbReference type="Gene3D" id="3.30.565.10">
    <property type="entry name" value="Histidine kinase-like ATPase, C-terminal domain"/>
    <property type="match status" value="1"/>
</dbReference>
<feature type="domain" description="PPM-type phosphatase" evidence="1">
    <location>
        <begin position="138"/>
        <end position="326"/>
    </location>
</feature>